<comment type="caution">
    <text evidence="5">The sequence shown here is derived from an EMBL/GenBank/DDBJ whole genome shotgun (WGS) entry which is preliminary data.</text>
</comment>
<gene>
    <name evidence="5" type="ORF">ACFSUN_01405</name>
</gene>
<dbReference type="RefSeq" id="WP_379560081.1">
    <property type="nucleotide sequence ID" value="NZ_JBHUMX010000003.1"/>
</dbReference>
<dbReference type="PANTHER" id="PTHR40047">
    <property type="entry name" value="UPF0703 PROTEIN YCGQ"/>
    <property type="match status" value="1"/>
</dbReference>
<dbReference type="InterPro" id="IPR048493">
    <property type="entry name" value="DUF1980_N"/>
</dbReference>
<feature type="compositionally biased region" description="Polar residues" evidence="1">
    <location>
        <begin position="128"/>
        <end position="137"/>
    </location>
</feature>
<feature type="transmembrane region" description="Helical" evidence="2">
    <location>
        <begin position="43"/>
        <end position="61"/>
    </location>
</feature>
<feature type="domain" description="DUF1980" evidence="3">
    <location>
        <begin position="9"/>
        <end position="124"/>
    </location>
</feature>
<keyword evidence="2" id="KW-0812">Transmembrane</keyword>
<evidence type="ECO:0000256" key="2">
    <source>
        <dbReference type="SAM" id="Phobius"/>
    </source>
</evidence>
<dbReference type="InterPro" id="IPR015402">
    <property type="entry name" value="DUF1980"/>
</dbReference>
<keyword evidence="2" id="KW-0472">Membrane</keyword>
<dbReference type="EMBL" id="JBHUMX010000003">
    <property type="protein sequence ID" value="MFD2627444.1"/>
    <property type="molecule type" value="Genomic_DNA"/>
</dbReference>
<dbReference type="Pfam" id="PF09323">
    <property type="entry name" value="DUF1980"/>
    <property type="match status" value="1"/>
</dbReference>
<keyword evidence="6" id="KW-1185">Reference proteome</keyword>
<dbReference type="InterPro" id="IPR052955">
    <property type="entry name" value="UPF0703_membrane_permease"/>
</dbReference>
<evidence type="ECO:0000256" key="1">
    <source>
        <dbReference type="SAM" id="MobiDB-lite"/>
    </source>
</evidence>
<accession>A0ABW5PVQ7</accession>
<name>A0ABW5PVQ7_9BACI</name>
<proteinExistence type="predicted"/>
<reference evidence="6" key="1">
    <citation type="journal article" date="2019" name="Int. J. Syst. Evol. Microbiol.">
        <title>The Global Catalogue of Microorganisms (GCM) 10K type strain sequencing project: providing services to taxonomists for standard genome sequencing and annotation.</title>
        <authorList>
            <consortium name="The Broad Institute Genomics Platform"/>
            <consortium name="The Broad Institute Genome Sequencing Center for Infectious Disease"/>
            <person name="Wu L."/>
            <person name="Ma J."/>
        </authorList>
    </citation>
    <scope>NUCLEOTIDE SEQUENCE [LARGE SCALE GENOMIC DNA]</scope>
    <source>
        <strain evidence="6">TISTR 1858</strain>
    </source>
</reference>
<dbReference type="Pfam" id="PF21537">
    <property type="entry name" value="DUF1980_C"/>
    <property type="match status" value="1"/>
</dbReference>
<evidence type="ECO:0000259" key="4">
    <source>
        <dbReference type="Pfam" id="PF21537"/>
    </source>
</evidence>
<dbReference type="Proteomes" id="UP001597451">
    <property type="component" value="Unassembled WGS sequence"/>
</dbReference>
<feature type="domain" description="DUF1980" evidence="4">
    <location>
        <begin position="163"/>
        <end position="299"/>
    </location>
</feature>
<dbReference type="InterPro" id="IPR048447">
    <property type="entry name" value="DUF1980_C"/>
</dbReference>
<evidence type="ECO:0000313" key="6">
    <source>
        <dbReference type="Proteomes" id="UP001597451"/>
    </source>
</evidence>
<evidence type="ECO:0000313" key="5">
    <source>
        <dbReference type="EMBL" id="MFD2627444.1"/>
    </source>
</evidence>
<evidence type="ECO:0000259" key="3">
    <source>
        <dbReference type="Pfam" id="PF09323"/>
    </source>
</evidence>
<sequence>MRVQFQQAFRAVVLMAFVAFLVQLHQTGDIVHYINPKYEHLSMIGAWLFLVLFLTQIFRIWSFEKPRHKHAHCNHAGHKHDHGDGPLTLKKVFSYGIIILPLATGLIFPETTLDASIAEKKGIMLSLGNNGPNSQGEEGSEDPVNQGGIPTGDHTAFDPNVLTNTMTSEEYESKIEALKQSQEITMTEQMYAAVYQEINNNPSAFVGKKISFSGFVYREQGFTQSQVVLSRFLITHCIADAGVVGFLSEFEGAGELAQDTWIEATGELTIQEYNGKQMPTIQITDWKTIEQPEQPYVYPVQIQYL</sequence>
<dbReference type="PANTHER" id="PTHR40047:SF1">
    <property type="entry name" value="UPF0703 PROTEIN YCGQ"/>
    <property type="match status" value="1"/>
</dbReference>
<dbReference type="NCBIfam" id="TIGR03943">
    <property type="entry name" value="TIGR03943 family putative permease subunit"/>
    <property type="match status" value="1"/>
</dbReference>
<keyword evidence="2" id="KW-1133">Transmembrane helix</keyword>
<feature type="region of interest" description="Disordered" evidence="1">
    <location>
        <begin position="128"/>
        <end position="158"/>
    </location>
</feature>
<organism evidence="5 6">
    <name type="scientific">Oceanobacillus kapialis</name>
    <dbReference type="NCBI Taxonomy" id="481353"/>
    <lineage>
        <taxon>Bacteria</taxon>
        <taxon>Bacillati</taxon>
        <taxon>Bacillota</taxon>
        <taxon>Bacilli</taxon>
        <taxon>Bacillales</taxon>
        <taxon>Bacillaceae</taxon>
        <taxon>Oceanobacillus</taxon>
    </lineage>
</organism>
<protein>
    <submittedName>
        <fullName evidence="5">TIGR03943 family putative permease subunit</fullName>
    </submittedName>
</protein>